<proteinExistence type="predicted"/>
<keyword evidence="2" id="KW-0539">Nucleus</keyword>
<protein>
    <recommendedName>
        <fullName evidence="3">Integrator complex subunit 4/Protein SIEL C-terminal Ig-like domain-containing protein</fullName>
    </recommendedName>
</protein>
<accession>A0A498K6G9</accession>
<feature type="domain" description="Integrator complex subunit 4/Protein SIEL C-terminal Ig-like" evidence="3">
    <location>
        <begin position="833"/>
        <end position="955"/>
    </location>
</feature>
<evidence type="ECO:0000256" key="1">
    <source>
        <dbReference type="ARBA" id="ARBA00004123"/>
    </source>
</evidence>
<dbReference type="GO" id="GO:0010496">
    <property type="term" value="P:intercellular transport"/>
    <property type="evidence" value="ECO:0007669"/>
    <property type="project" value="TreeGrafter"/>
</dbReference>
<evidence type="ECO:0000313" key="5">
    <source>
        <dbReference type="Proteomes" id="UP000290289"/>
    </source>
</evidence>
<sequence>MADHVILTCGHPLILPTISADEPLSPEVLPPLRSLIVNPSTPGPTITSILETLTRSLRLSRDPLTIRFTLKLLSDLASRHPHLSFFVFDSVRSHLLSTGSPRVAADSLDALASIVESNRALAPGIEELDDRLFASLCFSPSCSVRPWLLRNAERFGVQPHLLFTLFLGFTKDPYPNVRKEALDGLVGLSENGVIEDRDMIEGCYFRAVELLNDMEDCVRLAAVRTVCSWGLMLVACISEMKAYWSDEVFVKLCSMVRDMSMEVRVEAFYALGKIKLVSEDILLQTLSKRVLVTTKGKGSFAQCSDEQLEVSGSSVAGAFVHGLEDEFHEATFIFSVRKGACHALRTLAILSAKFAGEALNLLMDVLNDDSILVRLQAFETMHQLATFDLLKVQEAHMHMFLGTLVDNDTLIRSSARKVLKLAKLPQLKMFRLTIDALLENMERYPQDEADALSVLFHIGRNHGKFVVRLIEEVSPQMEPMSNGKLDFDSMRVAGLLVLAISAPVSDERDCNIPPAIFSYAVTYLGRISHALSDIINQNSLLDYLSQCSRSQGPYDVEFNKFNFKAGEPCLPLLENDGSTCTSNKMTGSAEMSEIVSPIMEPREVGTSLVAYQLEVHDEVTKLVNVVLARAKDIWPVVQSGFVNEVMRTLRSCKEELATFTSDSLPSAGVLPFTKQYVQIMKLLTRAWMNFLPSVLFPPYGMGELDLVLRKLDTRLRDLKSTFIRLSKREELHILELILVTCVLRLSKVEICCHLRTLRKLSSTMSQVESLLRDGSLEPSRFITEVEKLSLETGTFPNEGSCNPRLFQRALESFSLKQLVLSGGIKHVNAELDIPDNSYENPLRFVAGLPVGIPCHITLHNVLAESRLWLKMTVNEDDDSTRFVFLDLNLFGGSEDIRIFTFSPPFYRTPKAFSFTIKVCICVECLSEVEDVSSVKIRGPRHELTYLCREKDVYLSMIK</sequence>
<dbReference type="STRING" id="3750.A0A498K6G9"/>
<dbReference type="SUPFAM" id="SSF48371">
    <property type="entry name" value="ARM repeat"/>
    <property type="match status" value="1"/>
</dbReference>
<dbReference type="GO" id="GO:0005768">
    <property type="term" value="C:endosome"/>
    <property type="evidence" value="ECO:0007669"/>
    <property type="project" value="TreeGrafter"/>
</dbReference>
<dbReference type="PANTHER" id="PTHR20938">
    <property type="entry name" value="INTEGRATOR COMPLEX SUBUNIT 4"/>
    <property type="match status" value="1"/>
</dbReference>
<dbReference type="InterPro" id="IPR011989">
    <property type="entry name" value="ARM-like"/>
</dbReference>
<gene>
    <name evidence="4" type="ORF">DVH24_014854</name>
</gene>
<dbReference type="InterPro" id="IPR016024">
    <property type="entry name" value="ARM-type_fold"/>
</dbReference>
<name>A0A498K6G9_MALDO</name>
<dbReference type="Gene3D" id="1.25.10.10">
    <property type="entry name" value="Leucine-rich Repeat Variant"/>
    <property type="match status" value="2"/>
</dbReference>
<dbReference type="GO" id="GO:0005634">
    <property type="term" value="C:nucleus"/>
    <property type="evidence" value="ECO:0007669"/>
    <property type="project" value="UniProtKB-SubCell"/>
</dbReference>
<keyword evidence="5" id="KW-1185">Reference proteome</keyword>
<evidence type="ECO:0000256" key="2">
    <source>
        <dbReference type="ARBA" id="ARBA00023242"/>
    </source>
</evidence>
<comment type="subcellular location">
    <subcellularLocation>
        <location evidence="1">Nucleus</location>
    </subcellularLocation>
</comment>
<evidence type="ECO:0000313" key="4">
    <source>
        <dbReference type="EMBL" id="RXI01505.1"/>
    </source>
</evidence>
<dbReference type="EMBL" id="RDQH01000330">
    <property type="protein sequence ID" value="RXI01505.1"/>
    <property type="molecule type" value="Genomic_DNA"/>
</dbReference>
<dbReference type="Pfam" id="PF25458">
    <property type="entry name" value="INTS4_C"/>
    <property type="match status" value="1"/>
</dbReference>
<dbReference type="PANTHER" id="PTHR20938:SF0">
    <property type="entry name" value="INTEGRATOR COMPLEX SUBUNIT 4"/>
    <property type="match status" value="1"/>
</dbReference>
<organism evidence="4 5">
    <name type="scientific">Malus domestica</name>
    <name type="common">Apple</name>
    <name type="synonym">Pyrus malus</name>
    <dbReference type="NCBI Taxonomy" id="3750"/>
    <lineage>
        <taxon>Eukaryota</taxon>
        <taxon>Viridiplantae</taxon>
        <taxon>Streptophyta</taxon>
        <taxon>Embryophyta</taxon>
        <taxon>Tracheophyta</taxon>
        <taxon>Spermatophyta</taxon>
        <taxon>Magnoliopsida</taxon>
        <taxon>eudicotyledons</taxon>
        <taxon>Gunneridae</taxon>
        <taxon>Pentapetalae</taxon>
        <taxon>rosids</taxon>
        <taxon>fabids</taxon>
        <taxon>Rosales</taxon>
        <taxon>Rosaceae</taxon>
        <taxon>Amygdaloideae</taxon>
        <taxon>Maleae</taxon>
        <taxon>Malus</taxon>
    </lineage>
</organism>
<dbReference type="Proteomes" id="UP000290289">
    <property type="component" value="Chromosome 4"/>
</dbReference>
<reference evidence="4 5" key="1">
    <citation type="submission" date="2018-10" db="EMBL/GenBank/DDBJ databases">
        <title>A high-quality apple genome assembly.</title>
        <authorList>
            <person name="Hu J."/>
        </authorList>
    </citation>
    <scope>NUCLEOTIDE SEQUENCE [LARGE SCALE GENOMIC DNA]</scope>
    <source>
        <strain evidence="5">cv. HFTH1</strain>
        <tissue evidence="4">Young leaf</tissue>
    </source>
</reference>
<comment type="caution">
    <text evidence="4">The sequence shown here is derived from an EMBL/GenBank/DDBJ whole genome shotgun (WGS) entry which is preliminary data.</text>
</comment>
<dbReference type="InterPro" id="IPR057412">
    <property type="entry name" value="INTS4_C"/>
</dbReference>
<dbReference type="AlphaFoldDB" id="A0A498K6G9"/>
<evidence type="ECO:0000259" key="3">
    <source>
        <dbReference type="Pfam" id="PF25458"/>
    </source>
</evidence>